<reference evidence="1 2" key="1">
    <citation type="submission" date="2016-10" db="EMBL/GenBank/DDBJ databases">
        <authorList>
            <person name="de Groot N.N."/>
        </authorList>
    </citation>
    <scope>NUCLEOTIDE SEQUENCE [LARGE SCALE GENOMIC DNA]</scope>
    <source>
        <strain evidence="1 2">558</strain>
    </source>
</reference>
<dbReference type="RefSeq" id="WP_083024673.1">
    <property type="nucleotide sequence ID" value="NZ_FODB01000120.1"/>
</dbReference>
<gene>
    <name evidence="1" type="ORF">SAMN04490369_11202</name>
</gene>
<name>A0A1H8Q7K9_9GAMM</name>
<dbReference type="AlphaFoldDB" id="A0A1H8Q7K9"/>
<accession>A0A1H8Q7K9</accession>
<proteinExistence type="predicted"/>
<sequence>MATKPDAEQRFAAQAARYTRRAYQMSLSSGQHVVEIVDGELVETRPDGSTQVLRKAPPKHKASIGMKLKVTNG</sequence>
<protein>
    <submittedName>
        <fullName evidence="1">Uncharacterized protein</fullName>
    </submittedName>
</protein>
<organism evidence="1 2">
    <name type="scientific">Vreelandella aquamarina</name>
    <dbReference type="NCBI Taxonomy" id="77097"/>
    <lineage>
        <taxon>Bacteria</taxon>
        <taxon>Pseudomonadati</taxon>
        <taxon>Pseudomonadota</taxon>
        <taxon>Gammaproteobacteria</taxon>
        <taxon>Oceanospirillales</taxon>
        <taxon>Halomonadaceae</taxon>
        <taxon>Vreelandella</taxon>
    </lineage>
</organism>
<dbReference type="Proteomes" id="UP000199493">
    <property type="component" value="Unassembled WGS sequence"/>
</dbReference>
<dbReference type="EMBL" id="FODB01000120">
    <property type="protein sequence ID" value="SEO50229.1"/>
    <property type="molecule type" value="Genomic_DNA"/>
</dbReference>
<evidence type="ECO:0000313" key="2">
    <source>
        <dbReference type="Proteomes" id="UP000199493"/>
    </source>
</evidence>
<evidence type="ECO:0000313" key="1">
    <source>
        <dbReference type="EMBL" id="SEO50229.1"/>
    </source>
</evidence>